<keyword evidence="2 7" id="KW-0808">Transferase</keyword>
<feature type="transmembrane region" description="Helical" evidence="6">
    <location>
        <begin position="181"/>
        <end position="200"/>
    </location>
</feature>
<feature type="transmembrane region" description="Helical" evidence="6">
    <location>
        <begin position="249"/>
        <end position="268"/>
    </location>
</feature>
<feature type="transmembrane region" description="Helical" evidence="6">
    <location>
        <begin position="274"/>
        <end position="293"/>
    </location>
</feature>
<gene>
    <name evidence="7" type="ORF">APG10_01539</name>
</gene>
<evidence type="ECO:0000256" key="3">
    <source>
        <dbReference type="ARBA" id="ARBA00022692"/>
    </source>
</evidence>
<sequence>MFLSKGQIYGLIKMGRPFVLVAGLIAYFVGVSMAYYELKTVDVTKSVFGLLVLITGTLMGHYLDEYADVDTDTLTRRTLYSGGSGVLPLGIIPASWAIYCAIFFFFITLIITFASIKFNVLPQIIVFIVLPALFGGWIYSMPPFSLERKGFGELDNAILGGFFMTLVGYTAQTGKITSISILSLVPIFLAVFVNLLGVHWSDRIADQSVGKLTLVVKLMDKTRFLFYFLVFLTYFITLLFMGKIIPFKVGISILITIPFGVFCSYKFTRTNSPMLSSAFMALVMFAMIFGYLLA</sequence>
<dbReference type="PANTHER" id="PTHR13929">
    <property type="entry name" value="1,4-DIHYDROXY-2-NAPHTHOATE OCTAPRENYLTRANSFERASE"/>
    <property type="match status" value="1"/>
</dbReference>
<evidence type="ECO:0000256" key="6">
    <source>
        <dbReference type="SAM" id="Phobius"/>
    </source>
</evidence>
<dbReference type="CDD" id="cd13962">
    <property type="entry name" value="PT_UbiA_UBIAD1"/>
    <property type="match status" value="1"/>
</dbReference>
<feature type="transmembrane region" description="Helical" evidence="6">
    <location>
        <begin position="18"/>
        <end position="36"/>
    </location>
</feature>
<comment type="caution">
    <text evidence="7">The sequence shown here is derived from an EMBL/GenBank/DDBJ whole genome shotgun (WGS) entry which is preliminary data.</text>
</comment>
<name>A0A150IIA2_9EURY</name>
<evidence type="ECO:0000256" key="5">
    <source>
        <dbReference type="ARBA" id="ARBA00023136"/>
    </source>
</evidence>
<keyword evidence="4 6" id="KW-1133">Transmembrane helix</keyword>
<evidence type="ECO:0000256" key="1">
    <source>
        <dbReference type="ARBA" id="ARBA00004651"/>
    </source>
</evidence>
<dbReference type="GO" id="GO:0042371">
    <property type="term" value="P:vitamin K biosynthetic process"/>
    <property type="evidence" value="ECO:0007669"/>
    <property type="project" value="TreeGrafter"/>
</dbReference>
<reference evidence="7 8" key="1">
    <citation type="journal article" date="2016" name="ISME J.">
        <title>Chasing the elusive Euryarchaeota class WSA2: genomes reveal a uniquely fastidious methyl-reducing methanogen.</title>
        <authorList>
            <person name="Nobu M.K."/>
            <person name="Narihiro T."/>
            <person name="Kuroda K."/>
            <person name="Mei R."/>
            <person name="Liu W.T."/>
        </authorList>
    </citation>
    <scope>NUCLEOTIDE SEQUENCE [LARGE SCALE GENOMIC DNA]</scope>
    <source>
        <strain evidence="7">B03fssc0709_Meth_Bin005</strain>
    </source>
</reference>
<feature type="transmembrane region" description="Helical" evidence="6">
    <location>
        <begin position="43"/>
        <end position="63"/>
    </location>
</feature>
<organism evidence="7 8">
    <name type="scientific">Candidatus Methanofastidiosum methylothiophilum</name>
    <dbReference type="NCBI Taxonomy" id="1705564"/>
    <lineage>
        <taxon>Archaea</taxon>
        <taxon>Methanobacteriati</taxon>
        <taxon>Methanobacteriota</taxon>
        <taxon>Stenosarchaea group</taxon>
        <taxon>Candidatus Methanofastidiosia</taxon>
        <taxon>Candidatus Methanofastidiosales</taxon>
        <taxon>Candidatus Methanofastidiosaceae</taxon>
        <taxon>Candidatus Methanofastidiosum</taxon>
    </lineage>
</organism>
<dbReference type="Proteomes" id="UP000092401">
    <property type="component" value="Unassembled WGS sequence"/>
</dbReference>
<dbReference type="AlphaFoldDB" id="A0A150IIA2"/>
<keyword evidence="5 6" id="KW-0472">Membrane</keyword>
<accession>A0A150IIA2</accession>
<dbReference type="GO" id="GO:0005886">
    <property type="term" value="C:plasma membrane"/>
    <property type="evidence" value="ECO:0007669"/>
    <property type="project" value="UniProtKB-SubCell"/>
</dbReference>
<dbReference type="GO" id="GO:0009234">
    <property type="term" value="P:menaquinone biosynthetic process"/>
    <property type="evidence" value="ECO:0007669"/>
    <property type="project" value="TreeGrafter"/>
</dbReference>
<dbReference type="InterPro" id="IPR000537">
    <property type="entry name" value="UbiA_prenyltransferase"/>
</dbReference>
<evidence type="ECO:0000313" key="7">
    <source>
        <dbReference type="EMBL" id="KYC44662.1"/>
    </source>
</evidence>
<dbReference type="GO" id="GO:0004659">
    <property type="term" value="F:prenyltransferase activity"/>
    <property type="evidence" value="ECO:0007669"/>
    <property type="project" value="InterPro"/>
</dbReference>
<dbReference type="PANTHER" id="PTHR13929:SF0">
    <property type="entry name" value="UBIA PRENYLTRANSFERASE DOMAIN-CONTAINING PROTEIN 1"/>
    <property type="match status" value="1"/>
</dbReference>
<feature type="transmembrane region" description="Helical" evidence="6">
    <location>
        <begin position="83"/>
        <end position="113"/>
    </location>
</feature>
<evidence type="ECO:0000313" key="8">
    <source>
        <dbReference type="Proteomes" id="UP000092401"/>
    </source>
</evidence>
<keyword evidence="3 6" id="KW-0812">Transmembrane</keyword>
<evidence type="ECO:0000256" key="4">
    <source>
        <dbReference type="ARBA" id="ARBA00022989"/>
    </source>
</evidence>
<feature type="transmembrane region" description="Helical" evidence="6">
    <location>
        <begin position="224"/>
        <end position="242"/>
    </location>
</feature>
<dbReference type="InterPro" id="IPR026046">
    <property type="entry name" value="UBIAD1"/>
</dbReference>
<protein>
    <submittedName>
        <fullName evidence="7">1,4-dihydroxy-2-naphthoate octaprenyltransferase</fullName>
    </submittedName>
</protein>
<proteinExistence type="predicted"/>
<dbReference type="Pfam" id="PF01040">
    <property type="entry name" value="UbiA"/>
    <property type="match status" value="1"/>
</dbReference>
<evidence type="ECO:0000256" key="2">
    <source>
        <dbReference type="ARBA" id="ARBA00022679"/>
    </source>
</evidence>
<comment type="subcellular location">
    <subcellularLocation>
        <location evidence="1">Cell membrane</location>
        <topology evidence="1">Multi-pass membrane protein</topology>
    </subcellularLocation>
</comment>
<feature type="transmembrane region" description="Helical" evidence="6">
    <location>
        <begin position="120"/>
        <end position="139"/>
    </location>
</feature>
<dbReference type="EMBL" id="LNGE01000049">
    <property type="protein sequence ID" value="KYC44662.1"/>
    <property type="molecule type" value="Genomic_DNA"/>
</dbReference>